<reference evidence="2 3" key="1">
    <citation type="submission" date="2025-04" db="UniProtKB">
        <authorList>
            <consortium name="RefSeq"/>
        </authorList>
    </citation>
    <scope>IDENTIFICATION</scope>
</reference>
<keyword evidence="1" id="KW-1185">Reference proteome</keyword>
<name>A0A8B7YQ76_ACAPL</name>
<dbReference type="PANTHER" id="PTHR48312:SF1">
    <property type="entry name" value="SULFOTRANSFERASE"/>
    <property type="match status" value="1"/>
</dbReference>
<dbReference type="InterPro" id="IPR027417">
    <property type="entry name" value="P-loop_NTPase"/>
</dbReference>
<proteinExistence type="predicted"/>
<dbReference type="RefSeq" id="XP_022095427.1">
    <property type="nucleotide sequence ID" value="XM_022239735.1"/>
</dbReference>
<evidence type="ECO:0000313" key="4">
    <source>
        <dbReference type="RefSeq" id="XP_022095429.1"/>
    </source>
</evidence>
<sequence length="301" mass="34309">MCEMAEDLQRVFLWGAPRSMSTAFLKCLSYVDGIQIVNQPYASAHFVGPFAERSLPNPNDQISRKIVAEYDRVRNECERSDVRGIAPSVMTHQWIRDHLLEAPYPDKKVLLCRDQAQYLHGRYDILPQGFKYSFLIRHPCKLFLSLKKYLTATFGDFPDLRALPPLAVPSGYGIKELFDLVEYVRENIDPQPTIVDADDLLQDPAGILAAYCARMGMPYSSKLLSWEAGDDITSSWIMSREVSVSSSSQGFYKRAFESQRFEKPTPVPDLGSLPEDVRECAQFSMEYYQSLYSQRITPSTN</sequence>
<dbReference type="KEGG" id="aplc:110981804"/>
<dbReference type="Proteomes" id="UP000694845">
    <property type="component" value="Unplaced"/>
</dbReference>
<evidence type="ECO:0000313" key="1">
    <source>
        <dbReference type="Proteomes" id="UP000694845"/>
    </source>
</evidence>
<dbReference type="AlphaFoldDB" id="A0A8B7YQ76"/>
<evidence type="ECO:0000313" key="3">
    <source>
        <dbReference type="RefSeq" id="XP_022095428.1"/>
    </source>
</evidence>
<dbReference type="PANTHER" id="PTHR48312">
    <property type="match status" value="1"/>
</dbReference>
<dbReference type="Pfam" id="PF19798">
    <property type="entry name" value="Sulfotransfer_5"/>
    <property type="match status" value="1"/>
</dbReference>
<evidence type="ECO:0000313" key="2">
    <source>
        <dbReference type="RefSeq" id="XP_022095427.1"/>
    </source>
</evidence>
<organism evidence="1 3">
    <name type="scientific">Acanthaster planci</name>
    <name type="common">Crown-of-thorns starfish</name>
    <dbReference type="NCBI Taxonomy" id="133434"/>
    <lineage>
        <taxon>Eukaryota</taxon>
        <taxon>Metazoa</taxon>
        <taxon>Echinodermata</taxon>
        <taxon>Eleutherozoa</taxon>
        <taxon>Asterozoa</taxon>
        <taxon>Asteroidea</taxon>
        <taxon>Valvatacea</taxon>
        <taxon>Valvatida</taxon>
        <taxon>Acanthasteridae</taxon>
        <taxon>Acanthaster</taxon>
    </lineage>
</organism>
<dbReference type="OMA" id="WIMGNIV"/>
<dbReference type="OrthoDB" id="416710at2759"/>
<gene>
    <name evidence="2 3 4" type="primary">LOC110981804</name>
</gene>
<dbReference type="RefSeq" id="XP_022095429.1">
    <property type="nucleotide sequence ID" value="XM_022239737.1"/>
</dbReference>
<accession>A0A8B7YQ76</accession>
<dbReference type="GeneID" id="110981804"/>
<protein>
    <submittedName>
        <fullName evidence="2 3">Branched-chain-amino-acid aminotransferase-like protein 2 isoform X1</fullName>
    </submittedName>
</protein>
<dbReference type="SUPFAM" id="SSF52540">
    <property type="entry name" value="P-loop containing nucleoside triphosphate hydrolases"/>
    <property type="match status" value="1"/>
</dbReference>
<dbReference type="Gene3D" id="3.40.50.300">
    <property type="entry name" value="P-loop containing nucleotide triphosphate hydrolases"/>
    <property type="match status" value="1"/>
</dbReference>
<dbReference type="RefSeq" id="XP_022095428.1">
    <property type="nucleotide sequence ID" value="XM_022239736.1"/>
</dbReference>